<feature type="region of interest" description="Disordered" evidence="1">
    <location>
        <begin position="1"/>
        <end position="56"/>
    </location>
</feature>
<feature type="transmembrane region" description="Helical" evidence="2">
    <location>
        <begin position="171"/>
        <end position="192"/>
    </location>
</feature>
<dbReference type="InterPro" id="IPR006461">
    <property type="entry name" value="PLAC_motif_containing"/>
</dbReference>
<evidence type="ECO:0000256" key="1">
    <source>
        <dbReference type="SAM" id="MobiDB-lite"/>
    </source>
</evidence>
<evidence type="ECO:0000313" key="4">
    <source>
        <dbReference type="Proteomes" id="UP000290289"/>
    </source>
</evidence>
<reference evidence="3 4" key="1">
    <citation type="submission" date="2018-10" db="EMBL/GenBank/DDBJ databases">
        <title>A high-quality apple genome assembly.</title>
        <authorList>
            <person name="Hu J."/>
        </authorList>
    </citation>
    <scope>NUCLEOTIDE SEQUENCE [LARGE SCALE GENOMIC DNA]</scope>
    <source>
        <strain evidence="4">cv. HFTH1</strain>
        <tissue evidence="3">Young leaf</tissue>
    </source>
</reference>
<dbReference type="Pfam" id="PF04749">
    <property type="entry name" value="PLAC8"/>
    <property type="match status" value="1"/>
</dbReference>
<proteinExistence type="predicted"/>
<feature type="transmembrane region" description="Helical" evidence="2">
    <location>
        <begin position="139"/>
        <end position="159"/>
    </location>
</feature>
<dbReference type="PANTHER" id="PTHR15907">
    <property type="entry name" value="DUF614 FAMILY PROTEIN-RELATED"/>
    <property type="match status" value="1"/>
</dbReference>
<comment type="caution">
    <text evidence="3">The sequence shown here is derived from an EMBL/GenBank/DDBJ whole genome shotgun (WGS) entry which is preliminary data.</text>
</comment>
<keyword evidence="2" id="KW-0812">Transmembrane</keyword>
<protein>
    <recommendedName>
        <fullName evidence="5">PLAC8 family protein</fullName>
    </recommendedName>
</protein>
<name>A0A498IHG5_MALDO</name>
<evidence type="ECO:0000313" key="3">
    <source>
        <dbReference type="EMBL" id="RXH80683.1"/>
    </source>
</evidence>
<gene>
    <name evidence="3" type="ORF">DVH24_004597</name>
</gene>
<dbReference type="STRING" id="3750.A0A498IHG5"/>
<accession>A0A498IHG5</accession>
<feature type="compositionally biased region" description="Polar residues" evidence="1">
    <location>
        <begin position="1"/>
        <end position="14"/>
    </location>
</feature>
<organism evidence="3 4">
    <name type="scientific">Malus domestica</name>
    <name type="common">Apple</name>
    <name type="synonym">Pyrus malus</name>
    <dbReference type="NCBI Taxonomy" id="3750"/>
    <lineage>
        <taxon>Eukaryota</taxon>
        <taxon>Viridiplantae</taxon>
        <taxon>Streptophyta</taxon>
        <taxon>Embryophyta</taxon>
        <taxon>Tracheophyta</taxon>
        <taxon>Spermatophyta</taxon>
        <taxon>Magnoliopsida</taxon>
        <taxon>eudicotyledons</taxon>
        <taxon>Gunneridae</taxon>
        <taxon>Pentapetalae</taxon>
        <taxon>rosids</taxon>
        <taxon>fabids</taxon>
        <taxon>Rosales</taxon>
        <taxon>Rosaceae</taxon>
        <taxon>Amygdaloideae</taxon>
        <taxon>Maleae</taxon>
        <taxon>Malus</taxon>
    </lineage>
</organism>
<keyword evidence="2" id="KW-0472">Membrane</keyword>
<evidence type="ECO:0000256" key="2">
    <source>
        <dbReference type="SAM" id="Phobius"/>
    </source>
</evidence>
<dbReference type="EMBL" id="RDQH01000338">
    <property type="protein sequence ID" value="RXH80683.1"/>
    <property type="molecule type" value="Genomic_DNA"/>
</dbReference>
<dbReference type="Proteomes" id="UP000290289">
    <property type="component" value="Chromosome 12"/>
</dbReference>
<dbReference type="AlphaFoldDB" id="A0A498IHG5"/>
<keyword evidence="4" id="KW-1185">Reference proteome</keyword>
<evidence type="ECO:0008006" key="5">
    <source>
        <dbReference type="Google" id="ProtNLM"/>
    </source>
</evidence>
<keyword evidence="2" id="KW-1133">Transmembrane helix</keyword>
<sequence>MASNNRENNVQEESNPLLGKQFEETQNDNEKPAKASPETQSPEKSPTEMGHVNGGGNGCAWTADGLPLGHGSVMGEPMGRAQWDSSLLACLGRNDEFCSSDLEVCLLGSVAPCVLYGSNAERLGSTPGTFANHCLPYSGLYLIGNTFFGWNFLAPWFSYPSRTAIRRKFNLEAIILDYLCFVYGFATNLIIITQSILVVRLKALHREQIYRFLLSYQRNQELLNGSCEALNRSCGCCGSFVDDELQQEQCETACDFATHVFCHPCALCQEGREIRRRLPHPGFNAQPVLVMIPPEEQGMGRGA</sequence>